<dbReference type="RefSeq" id="WP_092064347.1">
    <property type="nucleotide sequence ID" value="NZ_FNIN01000003.1"/>
</dbReference>
<dbReference type="OrthoDB" id="5471470at2"/>
<feature type="transmembrane region" description="Helical" evidence="1">
    <location>
        <begin position="12"/>
        <end position="29"/>
    </location>
</feature>
<sequence>MKYTRNHLNPFLKAVLLVIIFSGTAFLFWKNYENALTKIQNKQSLWDQTKTLTSSEKQLIYEFVHYFKDNYGLKLNIKITKEHIYIPHLDKRTIFIGICPTQKEVIIRFPPILEKALGINFLRYLQENYFQNHFNPNQLPQRLVQCLQLIKTRIQEIESK</sequence>
<evidence type="ECO:0000256" key="1">
    <source>
        <dbReference type="SAM" id="Phobius"/>
    </source>
</evidence>
<dbReference type="EMBL" id="FNIN01000003">
    <property type="protein sequence ID" value="SDN59882.1"/>
    <property type="molecule type" value="Genomic_DNA"/>
</dbReference>
<keyword evidence="3" id="KW-1185">Reference proteome</keyword>
<evidence type="ECO:0000313" key="2">
    <source>
        <dbReference type="EMBL" id="SDN59882.1"/>
    </source>
</evidence>
<proteinExistence type="predicted"/>
<gene>
    <name evidence="2" type="ORF">SAMN04488516_103134</name>
</gene>
<name>A0A1H0CPP7_9BACT</name>
<evidence type="ECO:0000313" key="3">
    <source>
        <dbReference type="Proteomes" id="UP000199602"/>
    </source>
</evidence>
<keyword evidence="1" id="KW-0472">Membrane</keyword>
<protein>
    <submittedName>
        <fullName evidence="2">Uncharacterized protein</fullName>
    </submittedName>
</protein>
<organism evidence="2 3">
    <name type="scientific">Desulfonauticus submarinus</name>
    <dbReference type="NCBI Taxonomy" id="206665"/>
    <lineage>
        <taxon>Bacteria</taxon>
        <taxon>Pseudomonadati</taxon>
        <taxon>Thermodesulfobacteriota</taxon>
        <taxon>Desulfovibrionia</taxon>
        <taxon>Desulfovibrionales</taxon>
        <taxon>Desulfonauticaceae</taxon>
        <taxon>Desulfonauticus</taxon>
    </lineage>
</organism>
<keyword evidence="1" id="KW-0812">Transmembrane</keyword>
<dbReference type="Proteomes" id="UP000199602">
    <property type="component" value="Unassembled WGS sequence"/>
</dbReference>
<dbReference type="AlphaFoldDB" id="A0A1H0CPP7"/>
<keyword evidence="1" id="KW-1133">Transmembrane helix</keyword>
<reference evidence="2 3" key="1">
    <citation type="submission" date="2016-10" db="EMBL/GenBank/DDBJ databases">
        <authorList>
            <person name="de Groot N.N."/>
        </authorList>
    </citation>
    <scope>NUCLEOTIDE SEQUENCE [LARGE SCALE GENOMIC DNA]</scope>
    <source>
        <strain evidence="2 3">DSM 15269</strain>
    </source>
</reference>
<dbReference type="STRING" id="206665.SAMN04488516_103134"/>
<accession>A0A1H0CPP7</accession>